<evidence type="ECO:0000313" key="2">
    <source>
        <dbReference type="EMBL" id="RZG67149.1"/>
    </source>
</evidence>
<evidence type="ECO:0000313" key="3">
    <source>
        <dbReference type="Proteomes" id="UP000293483"/>
    </source>
</evidence>
<feature type="transmembrane region" description="Helical" evidence="1">
    <location>
        <begin position="108"/>
        <end position="127"/>
    </location>
</feature>
<gene>
    <name evidence="2" type="ORF">EXE25_08520</name>
</gene>
<name>A0A4Q7AUK8_9GAMM</name>
<dbReference type="InterPro" id="IPR007360">
    <property type="entry name" value="SirB"/>
</dbReference>
<dbReference type="STRING" id="202951.GCA_001485025_02535"/>
<comment type="caution">
    <text evidence="2">The sequence shown here is derived from an EMBL/GenBank/DDBJ whole genome shotgun (WGS) entry which is preliminary data.</text>
</comment>
<accession>A0A4Q7AUK8</accession>
<keyword evidence="1" id="KW-1133">Transmembrane helix</keyword>
<organism evidence="2 3">
    <name type="scientific">Acinetobacter bouvetii</name>
    <dbReference type="NCBI Taxonomy" id="202951"/>
    <lineage>
        <taxon>Bacteria</taxon>
        <taxon>Pseudomonadati</taxon>
        <taxon>Pseudomonadota</taxon>
        <taxon>Gammaproteobacteria</taxon>
        <taxon>Moraxellales</taxon>
        <taxon>Moraxellaceae</taxon>
        <taxon>Acinetobacter</taxon>
    </lineage>
</organism>
<evidence type="ECO:0000256" key="1">
    <source>
        <dbReference type="SAM" id="Phobius"/>
    </source>
</evidence>
<sequence>MNMETQLLIKIIHMSAVTLAGLAIFIRAFTLFKGVQGNQPNPAGRKLFVALQHLSMTLIAGTGIVLLFMKNFDVQPWFYAKVILFLVLLSSLSKAYRKTDTVQLTQRRAGLFLAAVALLAIIGLVMIKPNFG</sequence>
<protein>
    <submittedName>
        <fullName evidence="2">Invasion protein expression up-regulator SirB</fullName>
    </submittedName>
</protein>
<feature type="transmembrane region" description="Helical" evidence="1">
    <location>
        <begin position="12"/>
        <end position="35"/>
    </location>
</feature>
<reference evidence="2 3" key="1">
    <citation type="submission" date="2019-02" db="EMBL/GenBank/DDBJ databases">
        <title>The Batch Genome Submission of Acinetobacter spp. strains.</title>
        <authorList>
            <person name="Qin J."/>
            <person name="Hu Y."/>
            <person name="Ye H."/>
            <person name="Wei L."/>
            <person name="Feng Y."/>
            <person name="Zong Z."/>
        </authorList>
    </citation>
    <scope>NUCLEOTIDE SEQUENCE [LARGE SCALE GENOMIC DNA]</scope>
    <source>
        <strain evidence="2 3">WCHABo060081</strain>
    </source>
</reference>
<proteinExistence type="predicted"/>
<dbReference type="AlphaFoldDB" id="A0A4Q7AUK8"/>
<dbReference type="Proteomes" id="UP000293483">
    <property type="component" value="Unassembled WGS sequence"/>
</dbReference>
<dbReference type="Pfam" id="PF04247">
    <property type="entry name" value="SirB"/>
    <property type="match status" value="1"/>
</dbReference>
<keyword evidence="1" id="KW-0472">Membrane</keyword>
<keyword evidence="1" id="KW-0812">Transmembrane</keyword>
<feature type="transmembrane region" description="Helical" evidence="1">
    <location>
        <begin position="76"/>
        <end position="96"/>
    </location>
</feature>
<feature type="transmembrane region" description="Helical" evidence="1">
    <location>
        <begin position="47"/>
        <end position="70"/>
    </location>
</feature>
<dbReference type="EMBL" id="SGSU01000008">
    <property type="protein sequence ID" value="RZG67149.1"/>
    <property type="molecule type" value="Genomic_DNA"/>
</dbReference>